<protein>
    <submittedName>
        <fullName evidence="1">Uncharacterized protein</fullName>
    </submittedName>
</protein>
<accession>A0ABR8MVP4</accession>
<dbReference type="RefSeq" id="WP_191202919.1">
    <property type="nucleotide sequence ID" value="NZ_JACXZA010000002.1"/>
</dbReference>
<dbReference type="Proteomes" id="UP000609346">
    <property type="component" value="Unassembled WGS sequence"/>
</dbReference>
<keyword evidence="2" id="KW-1185">Reference proteome</keyword>
<dbReference type="EMBL" id="JACXZA010000002">
    <property type="protein sequence ID" value="MBD3918599.1"/>
    <property type="molecule type" value="Genomic_DNA"/>
</dbReference>
<reference evidence="1 2" key="1">
    <citation type="submission" date="2020-09" db="EMBL/GenBank/DDBJ databases">
        <title>Paenibacillus sp. strain PR3 16S rRNA gene Genome sequencing and assembly.</title>
        <authorList>
            <person name="Kim J."/>
        </authorList>
    </citation>
    <scope>NUCLEOTIDE SEQUENCE [LARGE SCALE GENOMIC DNA]</scope>
    <source>
        <strain evidence="1 2">PR3</strain>
    </source>
</reference>
<name>A0ABR8MVP4_9BACL</name>
<comment type="caution">
    <text evidence="1">The sequence shown here is derived from an EMBL/GenBank/DDBJ whole genome shotgun (WGS) entry which is preliminary data.</text>
</comment>
<evidence type="ECO:0000313" key="2">
    <source>
        <dbReference type="Proteomes" id="UP000609346"/>
    </source>
</evidence>
<organism evidence="1 2">
    <name type="scientific">Paenibacillus terricola</name>
    <dbReference type="NCBI Taxonomy" id="2763503"/>
    <lineage>
        <taxon>Bacteria</taxon>
        <taxon>Bacillati</taxon>
        <taxon>Bacillota</taxon>
        <taxon>Bacilli</taxon>
        <taxon>Bacillales</taxon>
        <taxon>Paenibacillaceae</taxon>
        <taxon>Paenibacillus</taxon>
    </lineage>
</organism>
<sequence>MKGTDLKYLSKIIWIEAEVWAEGQWDIEDVNTDVIVTFSNRMKWIASFFTYKYIQTRSNENKSSGECMNGAYFWSSDMVLIDIGSKERILEVIHYLIETDKFQVVFKRYSDVDPEEGEFYPIGFFDNK</sequence>
<gene>
    <name evidence="1" type="ORF">H8B09_07545</name>
</gene>
<evidence type="ECO:0000313" key="1">
    <source>
        <dbReference type="EMBL" id="MBD3918599.1"/>
    </source>
</evidence>
<proteinExistence type="predicted"/>